<evidence type="ECO:0000313" key="2">
    <source>
        <dbReference type="EMBL" id="VVC92368.1"/>
    </source>
</evidence>
<keyword evidence="3" id="KW-1185">Reference proteome</keyword>
<organism evidence="2 3">
    <name type="scientific">Leptidea sinapis</name>
    <dbReference type="NCBI Taxonomy" id="189913"/>
    <lineage>
        <taxon>Eukaryota</taxon>
        <taxon>Metazoa</taxon>
        <taxon>Ecdysozoa</taxon>
        <taxon>Arthropoda</taxon>
        <taxon>Hexapoda</taxon>
        <taxon>Insecta</taxon>
        <taxon>Pterygota</taxon>
        <taxon>Neoptera</taxon>
        <taxon>Endopterygota</taxon>
        <taxon>Lepidoptera</taxon>
        <taxon>Glossata</taxon>
        <taxon>Ditrysia</taxon>
        <taxon>Papilionoidea</taxon>
        <taxon>Pieridae</taxon>
        <taxon>Dismorphiinae</taxon>
        <taxon>Leptidea</taxon>
    </lineage>
</organism>
<evidence type="ECO:0000256" key="1">
    <source>
        <dbReference type="ARBA" id="ARBA00007099"/>
    </source>
</evidence>
<name>A0A5E4Q3T6_9NEOP</name>
<evidence type="ECO:0000313" key="3">
    <source>
        <dbReference type="Proteomes" id="UP000324832"/>
    </source>
</evidence>
<reference evidence="2 3" key="1">
    <citation type="submission" date="2017-07" db="EMBL/GenBank/DDBJ databases">
        <authorList>
            <person name="Talla V."/>
            <person name="Backstrom N."/>
        </authorList>
    </citation>
    <scope>NUCLEOTIDE SEQUENCE [LARGE SCALE GENOMIC DNA]</scope>
</reference>
<feature type="non-terminal residue" evidence="2">
    <location>
        <position position="353"/>
    </location>
</feature>
<dbReference type="PANTHER" id="PTHR13225">
    <property type="entry name" value="MISEXPRESSION SUPPRESSOR OF RAS 6"/>
    <property type="match status" value="1"/>
</dbReference>
<accession>A0A5E4Q3T6</accession>
<comment type="similarity">
    <text evidence="1">Belongs to the UPF0489 family.</text>
</comment>
<protein>
    <submittedName>
        <fullName evidence="2">Uncharacterized protein</fullName>
    </submittedName>
</protein>
<gene>
    <name evidence="2" type="ORF">LSINAPIS_LOCUS4833</name>
</gene>
<dbReference type="EMBL" id="FZQP02001284">
    <property type="protein sequence ID" value="VVC92368.1"/>
    <property type="molecule type" value="Genomic_DNA"/>
</dbReference>
<dbReference type="Proteomes" id="UP000324832">
    <property type="component" value="Unassembled WGS sequence"/>
</dbReference>
<dbReference type="AlphaFoldDB" id="A0A5E4Q3T6"/>
<proteinExistence type="inferred from homology"/>
<sequence>MHPSNGNENLKRFKKIPLHVVEEHNDALQFIYSAIGGKKLPVEGTTLLHLDSHPDMLIDRKLKGDEARSGRKVLELLEIENWIVPAAAAGHLSRVVWIRPPWAKQLADGTRVVNVGDHPTTGFLRVDSIEPYYLSDALYSSQLVNKRKFIFTVAELNNTNEFDFNKLYNDIGISHPYILDIDLDFFSTANPFLSLYENIGLYDRIGEIFHFSIPDTDDVVTLDNFVQQRERQLDELEELFSHLDEHGSLNNYAGIRSKYYNKVSDLVPLVTAEAERLGERPDWWAIHAAGCTKDGEGLEEEGLPHHISPNEHIMKTIEQTLCTFLKGLPPPVLITLARSSNDGYCPPDQVRHF</sequence>
<dbReference type="Pfam" id="PF12640">
    <property type="entry name" value="UPF0489"/>
    <property type="match status" value="1"/>
</dbReference>
<dbReference type="PANTHER" id="PTHR13225:SF3">
    <property type="entry name" value="UPF0489 PROTEIN C5ORF22"/>
    <property type="match status" value="1"/>
</dbReference>
<dbReference type="InterPro" id="IPR024131">
    <property type="entry name" value="UPF0489"/>
</dbReference>